<keyword evidence="14 21" id="KW-0238">DNA-binding</keyword>
<dbReference type="AlphaFoldDB" id="A0A8J9Z306"/>
<dbReference type="GO" id="GO:0000786">
    <property type="term" value="C:nucleosome"/>
    <property type="evidence" value="ECO:0007669"/>
    <property type="project" value="UniProtKB-KW"/>
</dbReference>
<comment type="subunit">
    <text evidence="6 21">The nucleosome is a histone octamer containing two molecules each of H2A, H2B, H3 and H4 assembled in one H3-H4 heterotetramer and two H2A-H2B heterodimers. The octamer wraps approximately 147 bp of DNA.</text>
</comment>
<keyword evidence="9" id="KW-0812">Transmembrane</keyword>
<dbReference type="InterPro" id="IPR032675">
    <property type="entry name" value="LRR_dom_sf"/>
</dbReference>
<dbReference type="InterPro" id="IPR036179">
    <property type="entry name" value="Ig-like_dom_sf"/>
</dbReference>
<dbReference type="InterPro" id="IPR013098">
    <property type="entry name" value="Ig_I-set"/>
</dbReference>
<dbReference type="InterPro" id="IPR003598">
    <property type="entry name" value="Ig_sub2"/>
</dbReference>
<feature type="domain" description="Ig-like" evidence="23">
    <location>
        <begin position="644"/>
        <end position="735"/>
    </location>
</feature>
<dbReference type="SMART" id="SM00803">
    <property type="entry name" value="TAF"/>
    <property type="match status" value="1"/>
</dbReference>
<evidence type="ECO:0000256" key="4">
    <source>
        <dbReference type="ARBA" id="ARBA00004286"/>
    </source>
</evidence>
<dbReference type="PANTHER" id="PTHR24366:SF96">
    <property type="entry name" value="LEUCINE RICH REPEAT CONTAINING 53"/>
    <property type="match status" value="1"/>
</dbReference>
<dbReference type="EMBL" id="OV696700">
    <property type="protein sequence ID" value="CAH1246167.1"/>
    <property type="molecule type" value="Genomic_DNA"/>
</dbReference>
<dbReference type="SUPFAM" id="SSF52058">
    <property type="entry name" value="L domain-like"/>
    <property type="match status" value="2"/>
</dbReference>
<keyword evidence="13" id="KW-1133">Transmembrane helix</keyword>
<comment type="subcellular location">
    <subcellularLocation>
        <location evidence="4">Chromosome</location>
    </subcellularLocation>
    <subcellularLocation>
        <location evidence="3">Membrane</location>
        <topology evidence="3">Single-pass membrane protein</topology>
    </subcellularLocation>
    <subcellularLocation>
        <location evidence="2">Nucleus</location>
    </subcellularLocation>
</comment>
<dbReference type="SMART" id="SM00013">
    <property type="entry name" value="LRRNT"/>
    <property type="match status" value="1"/>
</dbReference>
<evidence type="ECO:0000256" key="6">
    <source>
        <dbReference type="ARBA" id="ARBA00011538"/>
    </source>
</evidence>
<dbReference type="InterPro" id="IPR001951">
    <property type="entry name" value="Histone_H4"/>
</dbReference>
<keyword evidence="15" id="KW-0472">Membrane</keyword>
<keyword evidence="17" id="KW-0325">Glycoprotein</keyword>
<keyword evidence="18 21" id="KW-0539">Nucleus</keyword>
<keyword evidence="11" id="KW-0677">Repeat</keyword>
<evidence type="ECO:0000256" key="13">
    <source>
        <dbReference type="ARBA" id="ARBA00022989"/>
    </source>
</evidence>
<proteinExistence type="inferred from homology"/>
<evidence type="ECO:0000256" key="3">
    <source>
        <dbReference type="ARBA" id="ARBA00004167"/>
    </source>
</evidence>
<dbReference type="Pfam" id="PF07679">
    <property type="entry name" value="I-set"/>
    <property type="match status" value="1"/>
</dbReference>
<name>A0A8J9Z306_BRALA</name>
<dbReference type="PROSITE" id="PS50835">
    <property type="entry name" value="IG_LIKE"/>
    <property type="match status" value="1"/>
</dbReference>
<dbReference type="OrthoDB" id="643377at2759"/>
<evidence type="ECO:0000256" key="1">
    <source>
        <dbReference type="ARBA" id="ARBA00002001"/>
    </source>
</evidence>
<dbReference type="InterPro" id="IPR003591">
    <property type="entry name" value="Leu-rich_rpt_typical-subtyp"/>
</dbReference>
<keyword evidence="16" id="KW-1015">Disulfide bond</keyword>
<dbReference type="SMART" id="SM00408">
    <property type="entry name" value="IGc2"/>
    <property type="match status" value="1"/>
</dbReference>
<keyword evidence="19 21" id="KW-0544">Nucleosome core</keyword>
<gene>
    <name evidence="24" type="primary">HIST1H4B</name>
    <name evidence="24" type="ORF">BLAG_LOCUS8276</name>
</gene>
<evidence type="ECO:0000256" key="22">
    <source>
        <dbReference type="SAM" id="SignalP"/>
    </source>
</evidence>
<evidence type="ECO:0000256" key="15">
    <source>
        <dbReference type="ARBA" id="ARBA00023136"/>
    </source>
</evidence>
<dbReference type="SMART" id="SM00417">
    <property type="entry name" value="H4"/>
    <property type="match status" value="1"/>
</dbReference>
<evidence type="ECO:0000256" key="16">
    <source>
        <dbReference type="ARBA" id="ARBA00023157"/>
    </source>
</evidence>
<dbReference type="InterPro" id="IPR035425">
    <property type="entry name" value="CENP-T/H4_C"/>
</dbReference>
<evidence type="ECO:0000256" key="11">
    <source>
        <dbReference type="ARBA" id="ARBA00022737"/>
    </source>
</evidence>
<dbReference type="Pfam" id="PF13855">
    <property type="entry name" value="LRR_8"/>
    <property type="match status" value="3"/>
</dbReference>
<dbReference type="Gene3D" id="2.60.40.10">
    <property type="entry name" value="Immunoglobulins"/>
    <property type="match status" value="1"/>
</dbReference>
<evidence type="ECO:0000313" key="24">
    <source>
        <dbReference type="EMBL" id="CAH1246167.1"/>
    </source>
</evidence>
<dbReference type="PANTHER" id="PTHR24366">
    <property type="entry name" value="IG(IMMUNOGLOBULIN) AND LRR(LEUCINE RICH REPEAT) DOMAINS"/>
    <property type="match status" value="1"/>
</dbReference>
<feature type="chain" id="PRO_5035471271" description="Histone H4" evidence="22">
    <location>
        <begin position="40"/>
        <end position="840"/>
    </location>
</feature>
<dbReference type="GO" id="GO:0030527">
    <property type="term" value="F:structural constituent of chromatin"/>
    <property type="evidence" value="ECO:0007669"/>
    <property type="project" value="InterPro"/>
</dbReference>
<dbReference type="CDD" id="cd22912">
    <property type="entry name" value="HFD_H4"/>
    <property type="match status" value="1"/>
</dbReference>
<dbReference type="InterPro" id="IPR004823">
    <property type="entry name" value="TAF_TATA-bd_Histone-like_dom"/>
</dbReference>
<dbReference type="Gene3D" id="3.80.10.10">
    <property type="entry name" value="Ribonuclease Inhibitor"/>
    <property type="match status" value="3"/>
</dbReference>
<dbReference type="Gene3D" id="1.10.20.10">
    <property type="entry name" value="Histone, subunit A"/>
    <property type="match status" value="1"/>
</dbReference>
<dbReference type="InterPro" id="IPR009072">
    <property type="entry name" value="Histone-fold"/>
</dbReference>
<dbReference type="GO" id="GO:0046982">
    <property type="term" value="F:protein heterodimerization activity"/>
    <property type="evidence" value="ECO:0007669"/>
    <property type="project" value="InterPro"/>
</dbReference>
<dbReference type="PRINTS" id="PR00623">
    <property type="entry name" value="HISTONEH4"/>
</dbReference>
<dbReference type="Pfam" id="PF15511">
    <property type="entry name" value="CENP-T_C"/>
    <property type="match status" value="1"/>
</dbReference>
<evidence type="ECO:0000256" key="17">
    <source>
        <dbReference type="ARBA" id="ARBA00023180"/>
    </source>
</evidence>
<dbReference type="PROSITE" id="PS51450">
    <property type="entry name" value="LRR"/>
    <property type="match status" value="1"/>
</dbReference>
<evidence type="ECO:0000256" key="7">
    <source>
        <dbReference type="ARBA" id="ARBA00022454"/>
    </source>
</evidence>
<evidence type="ECO:0000256" key="19">
    <source>
        <dbReference type="ARBA" id="ARBA00023269"/>
    </source>
</evidence>
<evidence type="ECO:0000256" key="21">
    <source>
        <dbReference type="RuleBase" id="RU000528"/>
    </source>
</evidence>
<dbReference type="Proteomes" id="UP000838412">
    <property type="component" value="Chromosome 15"/>
</dbReference>
<evidence type="ECO:0000256" key="18">
    <source>
        <dbReference type="ARBA" id="ARBA00023242"/>
    </source>
</evidence>
<comment type="similarity">
    <text evidence="5 21">Belongs to the histone H4 family.</text>
</comment>
<dbReference type="InterPro" id="IPR000372">
    <property type="entry name" value="LRRNT"/>
</dbReference>
<evidence type="ECO:0000256" key="14">
    <source>
        <dbReference type="ARBA" id="ARBA00023125"/>
    </source>
</evidence>
<dbReference type="GO" id="GO:0005634">
    <property type="term" value="C:nucleus"/>
    <property type="evidence" value="ECO:0007669"/>
    <property type="project" value="UniProtKB-SubCell"/>
</dbReference>
<accession>A0A8J9Z306</accession>
<evidence type="ECO:0000256" key="10">
    <source>
        <dbReference type="ARBA" id="ARBA00022729"/>
    </source>
</evidence>
<keyword evidence="10 22" id="KW-0732">Signal</keyword>
<reference evidence="24" key="1">
    <citation type="submission" date="2022-01" db="EMBL/GenBank/DDBJ databases">
        <authorList>
            <person name="Braso-Vives M."/>
        </authorList>
    </citation>
    <scope>NUCLEOTIDE SEQUENCE</scope>
</reference>
<evidence type="ECO:0000256" key="12">
    <source>
        <dbReference type="ARBA" id="ARBA00022934"/>
    </source>
</evidence>
<dbReference type="InterPro" id="IPR007110">
    <property type="entry name" value="Ig-like_dom"/>
</dbReference>
<keyword evidence="7 21" id="KW-0158">Chromosome</keyword>
<dbReference type="SMART" id="SM00369">
    <property type="entry name" value="LRR_TYP"/>
    <property type="match status" value="13"/>
</dbReference>
<evidence type="ECO:0000313" key="25">
    <source>
        <dbReference type="Proteomes" id="UP000838412"/>
    </source>
</evidence>
<evidence type="ECO:0000256" key="5">
    <source>
        <dbReference type="ARBA" id="ARBA00006564"/>
    </source>
</evidence>
<comment type="function">
    <text evidence="1 21">Core component of nucleosome. Nucleosomes wrap and compact DNA into chromatin, limiting DNA accessibility to the cellular machineries which require DNA as a template. Histones thereby play a central role in transcription regulation, DNA repair, DNA replication and chromosomal stability. DNA accessibility is regulated via a complex set of post-translational modifications of histones, also called histone code, and nucleosome remodeling.</text>
</comment>
<dbReference type="FunFam" id="1.10.20.10:FF:000012">
    <property type="entry name" value="Histone H4"/>
    <property type="match status" value="1"/>
</dbReference>
<dbReference type="InterPro" id="IPR026906">
    <property type="entry name" value="LRR_5"/>
</dbReference>
<dbReference type="InterPro" id="IPR013783">
    <property type="entry name" value="Ig-like_fold"/>
</dbReference>
<dbReference type="SMART" id="SM00409">
    <property type="entry name" value="IG"/>
    <property type="match status" value="1"/>
</dbReference>
<sequence length="840" mass="93022">MLYCWFSMWTIMKLYQCLPVLWLVTAVSWSLPCPQYCDCFPGEDNNTTIVTCRGGNITAVPTNFPTNTTYLDIEFTNITMLKKDDFLHLPVLTSLRIFWNVRLATLDVETFATVPTVTDLSVTNCSFTRFPSGMLRGLPNLKSFDGNHNLLETVQSGLFTDHPTLEMVNLYQNNISLLEPGAFSGMPHLKNIMLMNNKLTSLSQTAFSGSSNIQSLTLSFNTISRIDKDTFVGWNQLQSVDLEQNTLANIDGVFVDLPDLKMLTLTSNRLQSVSNMTFGNLPSLENLYLDKNEISVLEKGVLGHLKGLRQLKLGYNKIEDISLAGLASLTELDIPYNSLKSFPSNMADATQLEVLSMENNPVEEPLRAEQLSDLIGLQRLTLDNVTSLQVAGTLDPQVFCGLDHLYLLSLKHNKLVSLSPGTFTCAPELTYLYLDHNNLTELKLGTFKDLQKLTELDLSYNQLSRISPGTFNGLVKLFYLALGGNNFTNILHVAPALAGLPSLDTPALNDNSFVYVGPDSFPDNMAIDLLNLSGNKIRIIEEGALTARAFPNMTRVWLDEGNPLHFLPEKIIEGLPKFQTLTVGDDPFNCDCQLKGFAALLRKQVNPPNVFLVCNSPASLKGKYLKDVALEDLTCNSCDHEEAPSIDTSGSEDYVDEGQTAILNCKISGCPEAEFFWTTPAGAMLAVGSGFPRMEVQTNGSLVLVDARAEDTGGYACTAVNYRGKDSKETYLRVGNEYAPGKKGAPKLYTFQAKRHRKVLRDNIQGITKPAIRRLARRGGVKRISGLIYEETRGVLKVFLENVIRDAVTYTEHAKRKTVTAMDVVYALKRQGRTLYGFGG</sequence>
<dbReference type="InterPro" id="IPR001611">
    <property type="entry name" value="Leu-rich_rpt"/>
</dbReference>
<dbReference type="GO" id="GO:0003677">
    <property type="term" value="F:DNA binding"/>
    <property type="evidence" value="ECO:0007669"/>
    <property type="project" value="UniProtKB-KW"/>
</dbReference>
<keyword evidence="20" id="KW-0393">Immunoglobulin domain</keyword>
<keyword evidence="25" id="KW-1185">Reference proteome</keyword>
<feature type="signal peptide" evidence="22">
    <location>
        <begin position="1"/>
        <end position="39"/>
    </location>
</feature>
<evidence type="ECO:0000256" key="20">
    <source>
        <dbReference type="ARBA" id="ARBA00023319"/>
    </source>
</evidence>
<evidence type="ECO:0000256" key="8">
    <source>
        <dbReference type="ARBA" id="ARBA00022614"/>
    </source>
</evidence>
<keyword evidence="12" id="KW-0164">Citrullination</keyword>
<dbReference type="FunFam" id="2.60.40.10:FF:000076">
    <property type="entry name" value="Leucine-rich repeat and Ig domain-containing 4"/>
    <property type="match status" value="1"/>
</dbReference>
<dbReference type="SMART" id="SM00364">
    <property type="entry name" value="LRR_BAC"/>
    <property type="match status" value="4"/>
</dbReference>
<dbReference type="SMART" id="SM00082">
    <property type="entry name" value="LRRCT"/>
    <property type="match status" value="1"/>
</dbReference>
<dbReference type="InterPro" id="IPR000483">
    <property type="entry name" value="Cys-rich_flank_reg_C"/>
</dbReference>
<dbReference type="GO" id="GO:0016020">
    <property type="term" value="C:membrane"/>
    <property type="evidence" value="ECO:0007669"/>
    <property type="project" value="UniProtKB-SubCell"/>
</dbReference>
<evidence type="ECO:0000256" key="2">
    <source>
        <dbReference type="ARBA" id="ARBA00004123"/>
    </source>
</evidence>
<dbReference type="SUPFAM" id="SSF48726">
    <property type="entry name" value="Immunoglobulin"/>
    <property type="match status" value="1"/>
</dbReference>
<dbReference type="InterPro" id="IPR003599">
    <property type="entry name" value="Ig_sub"/>
</dbReference>
<keyword evidence="8" id="KW-0433">Leucine-rich repeat</keyword>
<evidence type="ECO:0000256" key="9">
    <source>
        <dbReference type="ARBA" id="ARBA00022692"/>
    </source>
</evidence>
<organism evidence="24 25">
    <name type="scientific">Branchiostoma lanceolatum</name>
    <name type="common">Common lancelet</name>
    <name type="synonym">Amphioxus lanceolatum</name>
    <dbReference type="NCBI Taxonomy" id="7740"/>
    <lineage>
        <taxon>Eukaryota</taxon>
        <taxon>Metazoa</taxon>
        <taxon>Chordata</taxon>
        <taxon>Cephalochordata</taxon>
        <taxon>Leptocardii</taxon>
        <taxon>Amphioxiformes</taxon>
        <taxon>Branchiostomatidae</taxon>
        <taxon>Branchiostoma</taxon>
    </lineage>
</organism>
<dbReference type="SUPFAM" id="SSF47113">
    <property type="entry name" value="Histone-fold"/>
    <property type="match status" value="1"/>
</dbReference>
<evidence type="ECO:0000259" key="23">
    <source>
        <dbReference type="PROSITE" id="PS50835"/>
    </source>
</evidence>
<dbReference type="Pfam" id="PF13306">
    <property type="entry name" value="LRR_5"/>
    <property type="match status" value="1"/>
</dbReference>
<protein>
    <recommendedName>
        <fullName evidence="21">Histone H4</fullName>
    </recommendedName>
</protein>